<accession>A0A9P9FV47</accession>
<dbReference type="GO" id="GO:0009116">
    <property type="term" value="P:nucleoside metabolic process"/>
    <property type="evidence" value="ECO:0007669"/>
    <property type="project" value="InterPro"/>
</dbReference>
<dbReference type="PANTHER" id="PTHR46082">
    <property type="entry name" value="ATP/GTP-BINDING PROTEIN-RELATED"/>
    <property type="match status" value="1"/>
</dbReference>
<feature type="compositionally biased region" description="Basic and acidic residues" evidence="1">
    <location>
        <begin position="132"/>
        <end position="144"/>
    </location>
</feature>
<comment type="caution">
    <text evidence="2">The sequence shown here is derived from an EMBL/GenBank/DDBJ whole genome shotgun (WGS) entry which is preliminary data.</text>
</comment>
<evidence type="ECO:0000313" key="3">
    <source>
        <dbReference type="Proteomes" id="UP000738349"/>
    </source>
</evidence>
<evidence type="ECO:0000313" key="2">
    <source>
        <dbReference type="EMBL" id="KAH7176809.1"/>
    </source>
</evidence>
<gene>
    <name evidence="2" type="ORF">EDB81DRAFT_50270</name>
</gene>
<reference evidence="2" key="1">
    <citation type="journal article" date="2021" name="Nat. Commun.">
        <title>Genetic determinants of endophytism in the Arabidopsis root mycobiome.</title>
        <authorList>
            <person name="Mesny F."/>
            <person name="Miyauchi S."/>
            <person name="Thiergart T."/>
            <person name="Pickel B."/>
            <person name="Atanasova L."/>
            <person name="Karlsson M."/>
            <person name="Huettel B."/>
            <person name="Barry K.W."/>
            <person name="Haridas S."/>
            <person name="Chen C."/>
            <person name="Bauer D."/>
            <person name="Andreopoulos W."/>
            <person name="Pangilinan J."/>
            <person name="LaButti K."/>
            <person name="Riley R."/>
            <person name="Lipzen A."/>
            <person name="Clum A."/>
            <person name="Drula E."/>
            <person name="Henrissat B."/>
            <person name="Kohler A."/>
            <person name="Grigoriev I.V."/>
            <person name="Martin F.M."/>
            <person name="Hacquard S."/>
        </authorList>
    </citation>
    <scope>NUCLEOTIDE SEQUENCE</scope>
    <source>
        <strain evidence="2">MPI-CAGE-AT-0147</strain>
    </source>
</reference>
<dbReference type="InterPro" id="IPR053137">
    <property type="entry name" value="NLR-like"/>
</dbReference>
<feature type="region of interest" description="Disordered" evidence="1">
    <location>
        <begin position="956"/>
        <end position="978"/>
    </location>
</feature>
<name>A0A9P9FV47_9HYPO</name>
<dbReference type="OrthoDB" id="20872at2759"/>
<organism evidence="2 3">
    <name type="scientific">Dactylonectria macrodidyma</name>
    <dbReference type="NCBI Taxonomy" id="307937"/>
    <lineage>
        <taxon>Eukaryota</taxon>
        <taxon>Fungi</taxon>
        <taxon>Dikarya</taxon>
        <taxon>Ascomycota</taxon>
        <taxon>Pezizomycotina</taxon>
        <taxon>Sordariomycetes</taxon>
        <taxon>Hypocreomycetidae</taxon>
        <taxon>Hypocreales</taxon>
        <taxon>Nectriaceae</taxon>
        <taxon>Dactylonectria</taxon>
    </lineage>
</organism>
<evidence type="ECO:0000256" key="1">
    <source>
        <dbReference type="SAM" id="MobiDB-lite"/>
    </source>
</evidence>
<dbReference type="EMBL" id="JAGMUV010000001">
    <property type="protein sequence ID" value="KAH7176809.1"/>
    <property type="molecule type" value="Genomic_DNA"/>
</dbReference>
<evidence type="ECO:0008006" key="4">
    <source>
        <dbReference type="Google" id="ProtNLM"/>
    </source>
</evidence>
<dbReference type="Gene3D" id="3.40.50.1580">
    <property type="entry name" value="Nucleoside phosphorylase domain"/>
    <property type="match status" value="1"/>
</dbReference>
<feature type="region of interest" description="Disordered" evidence="1">
    <location>
        <begin position="109"/>
        <end position="144"/>
    </location>
</feature>
<protein>
    <recommendedName>
        <fullName evidence="4">C2H2-type domain-containing protein</fullName>
    </recommendedName>
</protein>
<dbReference type="Proteomes" id="UP000738349">
    <property type="component" value="Unassembled WGS sequence"/>
</dbReference>
<dbReference type="SUPFAM" id="SSF53167">
    <property type="entry name" value="Purine and uridine phosphorylases"/>
    <property type="match status" value="1"/>
</dbReference>
<dbReference type="GO" id="GO:0003824">
    <property type="term" value="F:catalytic activity"/>
    <property type="evidence" value="ECO:0007669"/>
    <property type="project" value="InterPro"/>
</dbReference>
<dbReference type="InterPro" id="IPR035994">
    <property type="entry name" value="Nucleoside_phosphorylase_sf"/>
</dbReference>
<dbReference type="PANTHER" id="PTHR46082:SF11">
    <property type="entry name" value="AAA+ ATPASE DOMAIN-CONTAINING PROTEIN-RELATED"/>
    <property type="match status" value="1"/>
</dbReference>
<proteinExistence type="predicted"/>
<sequence length="978" mass="110670">MEATPEDTASLNKLAQDCETRLRTIAQEEEAQQGATKPKDGTWASHQAIEFSLWCTKVGVHSEGRRSVDIRLKDVPEICDILRNLLQALRCDLEELQRPPEPIVQVEGDEHNAEDGDSDGSSLSFDSLTSSDDSRMRDSTDDVDKRKIKLRDHIEDTIDRLHGHERQIENSGAKHRQERVKLYCEKEGPSWAFNGYKELATRKANDEFKLASDTIKKRIAESFARRRIRFEYLERHQKKRAAVIVAPKPLPLAPQLAPADGSSVAIKKPIVPEKPSNTPMRRILQDQRTIYSATENTKLVMRPGSKLPERAESVASVALRHIGFPPPPRVTDGVFQCPYCRLEFRAREAEKARWIQHVMQDFEPYFCIAEDCKTPFDVPNSFNGLLGHLQEHLPLTWHADLPGGETKEFDDEGLFTNYVIEHGGVSGDALTILKETSLRRTAFLFVTCPFCGGYPDVLEKNHPDPAQPEAQLALRRHIKQHMHDIALFLPPYRDDILEDCGDFNSSAVTRRRSIDANNSSESSKQPTICDNEDCDCKDWEKDFTDHDLISQDPPVDIDFWPTLLRDSGLYDRSAGLDEDWEFDTCLKPFVTRFLDKPDDLNDAYLSTTSELPKFTVVSLEEEHDETGPMTTESIAHLLPLSFFRTPPVSAIRPPETYTIAWVCSLRDSFTAAKMFLDEEHRNSHPEERNSDNPQTMGRIGRHNVVIIFWNSLLGIRTQDITDMFPNVQIRLVVDIAGGVPSTNHDIRLGDVVVSGGEDPDMKGLLHCADYRTRASMTLPSEFLEELLPGLEHALKMSRQQCEAVIRAVLKGNLQDEENFGHPHPESDVLYKPDVVHYRVDGQPCIEKHGDDASQIICDSAIDQNSAVHYGLVAFGHLLRQGVRRDRKLRDQIIDNNPVLCIERVTSFVEGEFPDLVIHGICDYSDGHQYPEWEGYAAMAAATYASNLIRRLPALPTEEEEHTVASNETPAGHYFDNSY</sequence>
<feature type="compositionally biased region" description="Low complexity" evidence="1">
    <location>
        <begin position="119"/>
        <end position="131"/>
    </location>
</feature>
<keyword evidence="3" id="KW-1185">Reference proteome</keyword>
<dbReference type="AlphaFoldDB" id="A0A9P9FV47"/>